<keyword evidence="3" id="KW-0720">Serine protease</keyword>
<dbReference type="EnsemblMetazoa" id="AMAM008690-RA">
    <property type="protein sequence ID" value="AMAM008690-PA"/>
    <property type="gene ID" value="AMAM008690"/>
</dbReference>
<keyword evidence="4" id="KW-1015">Disulfide bond</keyword>
<feature type="domain" description="Peptidase S1" evidence="6">
    <location>
        <begin position="10"/>
        <end position="230"/>
    </location>
</feature>
<keyword evidence="8" id="KW-1185">Reference proteome</keyword>
<evidence type="ECO:0000256" key="4">
    <source>
        <dbReference type="ARBA" id="ARBA00023157"/>
    </source>
</evidence>
<proteinExistence type="inferred from homology"/>
<sequence>MTRIQSQAEVVAGTDVDIKQHQYVVAIVFFCELVGNGVILAERWILSTASMFYHIPHTKYSVATGTDHYPDQATWYEVDCVYKHPFYNGLDDNIALVSIEGAIEYTERVKPIALTYISDHTDTLAAEMLWYGTSVNKTIQLRKVTFILTSDQSCVDQLSDQVAKHIITDRAGYCMMPEQGTYRAQWYNASGAPIVVNNELHAIFSFNENDGGAVATRLWHYRPWMMSVSNTLFKVVDRSEEERSRERPNEAPGV</sequence>
<dbReference type="PANTHER" id="PTHR24276:SF96">
    <property type="entry name" value="PEPTIDASE S1 DOMAIN-CONTAINING PROTEIN"/>
    <property type="match status" value="1"/>
</dbReference>
<evidence type="ECO:0000256" key="2">
    <source>
        <dbReference type="ARBA" id="ARBA00022801"/>
    </source>
</evidence>
<name>A0A182SKQ1_9DIPT</name>
<dbReference type="InterPro" id="IPR043504">
    <property type="entry name" value="Peptidase_S1_PA_chymotrypsin"/>
</dbReference>
<comment type="similarity">
    <text evidence="5">Belongs to the peptidase S1 family. CLIP subfamily.</text>
</comment>
<reference evidence="8" key="1">
    <citation type="submission" date="2013-09" db="EMBL/GenBank/DDBJ databases">
        <title>The Genome Sequence of Anopheles maculatus species B.</title>
        <authorList>
            <consortium name="The Broad Institute Genomics Platform"/>
            <person name="Neafsey D.E."/>
            <person name="Besansky N."/>
            <person name="Howell P."/>
            <person name="Walton C."/>
            <person name="Young S.K."/>
            <person name="Zeng Q."/>
            <person name="Gargeya S."/>
            <person name="Fitzgerald M."/>
            <person name="Haas B."/>
            <person name="Abouelleil A."/>
            <person name="Allen A.W."/>
            <person name="Alvarado L."/>
            <person name="Arachchi H.M."/>
            <person name="Berlin A.M."/>
            <person name="Chapman S.B."/>
            <person name="Gainer-Dewar J."/>
            <person name="Goldberg J."/>
            <person name="Griggs A."/>
            <person name="Gujja S."/>
            <person name="Hansen M."/>
            <person name="Howarth C."/>
            <person name="Imamovic A."/>
            <person name="Ireland A."/>
            <person name="Larimer J."/>
            <person name="McCowan C."/>
            <person name="Murphy C."/>
            <person name="Pearson M."/>
            <person name="Poon T.W."/>
            <person name="Priest M."/>
            <person name="Roberts A."/>
            <person name="Saif S."/>
            <person name="Shea T."/>
            <person name="Sisk P."/>
            <person name="Sykes S."/>
            <person name="Wortman J."/>
            <person name="Nusbaum C."/>
            <person name="Birren B."/>
        </authorList>
    </citation>
    <scope>NUCLEOTIDE SEQUENCE [LARGE SCALE GENOMIC DNA]</scope>
    <source>
        <strain evidence="8">maculatus3</strain>
    </source>
</reference>
<evidence type="ECO:0000256" key="5">
    <source>
        <dbReference type="ARBA" id="ARBA00024195"/>
    </source>
</evidence>
<dbReference type="VEuPathDB" id="VectorBase:AMAM008690"/>
<evidence type="ECO:0000313" key="7">
    <source>
        <dbReference type="EnsemblMetazoa" id="AMAM008690-PA"/>
    </source>
</evidence>
<accession>A0A182SKQ1</accession>
<evidence type="ECO:0000256" key="1">
    <source>
        <dbReference type="ARBA" id="ARBA00022670"/>
    </source>
</evidence>
<dbReference type="Pfam" id="PF00089">
    <property type="entry name" value="Trypsin"/>
    <property type="match status" value="1"/>
</dbReference>
<keyword evidence="2" id="KW-0378">Hydrolase</keyword>
<protein>
    <recommendedName>
        <fullName evidence="6">Peptidase S1 domain-containing protein</fullName>
    </recommendedName>
</protein>
<keyword evidence="1" id="KW-0645">Protease</keyword>
<organism evidence="7 8">
    <name type="scientific">Anopheles maculatus</name>
    <dbReference type="NCBI Taxonomy" id="74869"/>
    <lineage>
        <taxon>Eukaryota</taxon>
        <taxon>Metazoa</taxon>
        <taxon>Ecdysozoa</taxon>
        <taxon>Arthropoda</taxon>
        <taxon>Hexapoda</taxon>
        <taxon>Insecta</taxon>
        <taxon>Pterygota</taxon>
        <taxon>Neoptera</taxon>
        <taxon>Endopterygota</taxon>
        <taxon>Diptera</taxon>
        <taxon>Nematocera</taxon>
        <taxon>Culicoidea</taxon>
        <taxon>Culicidae</taxon>
        <taxon>Anophelinae</taxon>
        <taxon>Anopheles</taxon>
        <taxon>Anopheles maculatus group</taxon>
    </lineage>
</organism>
<evidence type="ECO:0000259" key="6">
    <source>
        <dbReference type="PROSITE" id="PS50240"/>
    </source>
</evidence>
<dbReference type="PANTHER" id="PTHR24276">
    <property type="entry name" value="POLYSERASE-RELATED"/>
    <property type="match status" value="1"/>
</dbReference>
<dbReference type="SUPFAM" id="SSF50494">
    <property type="entry name" value="Trypsin-like serine proteases"/>
    <property type="match status" value="1"/>
</dbReference>
<dbReference type="GO" id="GO:0004252">
    <property type="term" value="F:serine-type endopeptidase activity"/>
    <property type="evidence" value="ECO:0007669"/>
    <property type="project" value="InterPro"/>
</dbReference>
<dbReference type="SMART" id="SM00020">
    <property type="entry name" value="Tryp_SPc"/>
    <property type="match status" value="1"/>
</dbReference>
<dbReference type="InterPro" id="IPR050430">
    <property type="entry name" value="Peptidase_S1"/>
</dbReference>
<dbReference type="GO" id="GO:0006508">
    <property type="term" value="P:proteolysis"/>
    <property type="evidence" value="ECO:0007669"/>
    <property type="project" value="UniProtKB-KW"/>
</dbReference>
<dbReference type="InterPro" id="IPR009003">
    <property type="entry name" value="Peptidase_S1_PA"/>
</dbReference>
<reference evidence="7" key="2">
    <citation type="submission" date="2020-05" db="UniProtKB">
        <authorList>
            <consortium name="EnsemblMetazoa"/>
        </authorList>
    </citation>
    <scope>IDENTIFICATION</scope>
    <source>
        <strain evidence="7">maculatus3</strain>
    </source>
</reference>
<evidence type="ECO:0000313" key="8">
    <source>
        <dbReference type="Proteomes" id="UP000075901"/>
    </source>
</evidence>
<dbReference type="PROSITE" id="PS50240">
    <property type="entry name" value="TRYPSIN_DOM"/>
    <property type="match status" value="1"/>
</dbReference>
<dbReference type="Proteomes" id="UP000075901">
    <property type="component" value="Unassembled WGS sequence"/>
</dbReference>
<evidence type="ECO:0000256" key="3">
    <source>
        <dbReference type="ARBA" id="ARBA00022825"/>
    </source>
</evidence>
<dbReference type="Gene3D" id="2.40.10.10">
    <property type="entry name" value="Trypsin-like serine proteases"/>
    <property type="match status" value="1"/>
</dbReference>
<dbReference type="AlphaFoldDB" id="A0A182SKQ1"/>
<dbReference type="InterPro" id="IPR001254">
    <property type="entry name" value="Trypsin_dom"/>
</dbReference>